<name>A0A8S5TSV2_9CAUD</name>
<organism evidence="1">
    <name type="scientific">Siphoviridae sp. ct8aS59</name>
    <dbReference type="NCBI Taxonomy" id="2825365"/>
    <lineage>
        <taxon>Viruses</taxon>
        <taxon>Duplodnaviria</taxon>
        <taxon>Heunggongvirae</taxon>
        <taxon>Uroviricota</taxon>
        <taxon>Caudoviricetes</taxon>
    </lineage>
</organism>
<protein>
    <submittedName>
        <fullName evidence="1">Uncharacterized protein</fullName>
    </submittedName>
</protein>
<evidence type="ECO:0000313" key="1">
    <source>
        <dbReference type="EMBL" id="DAF85281.1"/>
    </source>
</evidence>
<reference evidence="1" key="1">
    <citation type="journal article" date="2021" name="Proc. Natl. Acad. Sci. U.S.A.">
        <title>A Catalog of Tens of Thousands of Viruses from Human Metagenomes Reveals Hidden Associations with Chronic Diseases.</title>
        <authorList>
            <person name="Tisza M.J."/>
            <person name="Buck C.B."/>
        </authorList>
    </citation>
    <scope>NUCLEOTIDE SEQUENCE</scope>
    <source>
        <strain evidence="1">Ct8aS59</strain>
    </source>
</reference>
<sequence length="121" mass="14096">MAQNWCEYVNTDFYGQDGGYKDNTEKVEFKSGREISYLRNSVPKKTHSLNLRCKDKGTPKIEGKTEFEHFLYWFENTVKSGTIPFYLTDIVTGSGTKLYKIEVDGWTGQKYKEISIKLKEE</sequence>
<accession>A0A8S5TSV2</accession>
<proteinExistence type="predicted"/>
<dbReference type="EMBL" id="BK015922">
    <property type="protein sequence ID" value="DAF85281.1"/>
    <property type="molecule type" value="Genomic_DNA"/>
</dbReference>